<organism evidence="1 2">
    <name type="scientific">Dovyalis caffra</name>
    <dbReference type="NCBI Taxonomy" id="77055"/>
    <lineage>
        <taxon>Eukaryota</taxon>
        <taxon>Viridiplantae</taxon>
        <taxon>Streptophyta</taxon>
        <taxon>Embryophyta</taxon>
        <taxon>Tracheophyta</taxon>
        <taxon>Spermatophyta</taxon>
        <taxon>Magnoliopsida</taxon>
        <taxon>eudicotyledons</taxon>
        <taxon>Gunneridae</taxon>
        <taxon>Pentapetalae</taxon>
        <taxon>rosids</taxon>
        <taxon>fabids</taxon>
        <taxon>Malpighiales</taxon>
        <taxon>Salicaceae</taxon>
        <taxon>Flacourtieae</taxon>
        <taxon>Dovyalis</taxon>
    </lineage>
</organism>
<proteinExistence type="predicted"/>
<sequence>MAGESARMGINRLKIERRPTQIVQAKLGLDGGPKLIVLNSVLWEENDFGSTDFQQMPNIFKKKTGAKKTR</sequence>
<protein>
    <submittedName>
        <fullName evidence="1">Uncharacterized protein</fullName>
    </submittedName>
</protein>
<comment type="caution">
    <text evidence="1">The sequence shown here is derived from an EMBL/GenBank/DDBJ whole genome shotgun (WGS) entry which is preliminary data.</text>
</comment>
<reference evidence="1 2" key="1">
    <citation type="submission" date="2024-01" db="EMBL/GenBank/DDBJ databases">
        <authorList>
            <person name="Waweru B."/>
        </authorList>
    </citation>
    <scope>NUCLEOTIDE SEQUENCE [LARGE SCALE GENOMIC DNA]</scope>
</reference>
<accession>A0AAV1RHQ2</accession>
<dbReference type="EMBL" id="CAWUPB010000950">
    <property type="protein sequence ID" value="CAK7334373.1"/>
    <property type="molecule type" value="Genomic_DNA"/>
</dbReference>
<keyword evidence="2" id="KW-1185">Reference proteome</keyword>
<gene>
    <name evidence="1" type="ORF">DCAF_LOCUS9885</name>
</gene>
<evidence type="ECO:0000313" key="1">
    <source>
        <dbReference type="EMBL" id="CAK7334373.1"/>
    </source>
</evidence>
<name>A0AAV1RHQ2_9ROSI</name>
<dbReference type="AlphaFoldDB" id="A0AAV1RHQ2"/>
<evidence type="ECO:0000313" key="2">
    <source>
        <dbReference type="Proteomes" id="UP001314170"/>
    </source>
</evidence>
<dbReference type="Proteomes" id="UP001314170">
    <property type="component" value="Unassembled WGS sequence"/>
</dbReference>